<keyword evidence="1" id="KW-0812">Transmembrane</keyword>
<dbReference type="AlphaFoldDB" id="V7AHP0"/>
<keyword evidence="3" id="KW-1185">Reference proteome</keyword>
<evidence type="ECO:0000256" key="1">
    <source>
        <dbReference type="SAM" id="Phobius"/>
    </source>
</evidence>
<gene>
    <name evidence="2" type="ORF">PHAVU_011G026200g</name>
</gene>
<evidence type="ECO:0000313" key="3">
    <source>
        <dbReference type="Proteomes" id="UP000000226"/>
    </source>
</evidence>
<dbReference type="EMBL" id="CM002298">
    <property type="protein sequence ID" value="ESW03586.1"/>
    <property type="molecule type" value="Genomic_DNA"/>
</dbReference>
<evidence type="ECO:0000313" key="2">
    <source>
        <dbReference type="EMBL" id="ESW03586.1"/>
    </source>
</evidence>
<name>V7AHP0_PHAVU</name>
<organism evidence="2 3">
    <name type="scientific">Phaseolus vulgaris</name>
    <name type="common">Kidney bean</name>
    <name type="synonym">French bean</name>
    <dbReference type="NCBI Taxonomy" id="3885"/>
    <lineage>
        <taxon>Eukaryota</taxon>
        <taxon>Viridiplantae</taxon>
        <taxon>Streptophyta</taxon>
        <taxon>Embryophyta</taxon>
        <taxon>Tracheophyta</taxon>
        <taxon>Spermatophyta</taxon>
        <taxon>Magnoliopsida</taxon>
        <taxon>eudicotyledons</taxon>
        <taxon>Gunneridae</taxon>
        <taxon>Pentapetalae</taxon>
        <taxon>rosids</taxon>
        <taxon>fabids</taxon>
        <taxon>Fabales</taxon>
        <taxon>Fabaceae</taxon>
        <taxon>Papilionoideae</taxon>
        <taxon>50 kb inversion clade</taxon>
        <taxon>NPAAA clade</taxon>
        <taxon>indigoferoid/millettioid clade</taxon>
        <taxon>Phaseoleae</taxon>
        <taxon>Phaseolus</taxon>
    </lineage>
</organism>
<sequence>MFLRIEIPFDLILLNHKKPSFLCYFLRSSMGYYYYKPRPCDARTPNVVLILALALILLSAPKLFSSQPEEETKYTSPFVALILIVLILLVLSLLGTSRRKVFVKPPFCQCTYACYCNR</sequence>
<feature type="transmembrane region" description="Helical" evidence="1">
    <location>
        <begin position="47"/>
        <end position="64"/>
    </location>
</feature>
<dbReference type="Proteomes" id="UP000000226">
    <property type="component" value="Chromosome 11"/>
</dbReference>
<dbReference type="Gramene" id="ESW03586">
    <property type="protein sequence ID" value="ESW03586"/>
    <property type="gene ID" value="PHAVU_011G026200g"/>
</dbReference>
<proteinExistence type="predicted"/>
<protein>
    <submittedName>
        <fullName evidence="2">Uncharacterized protein</fullName>
    </submittedName>
</protein>
<keyword evidence="1" id="KW-0472">Membrane</keyword>
<dbReference type="OrthoDB" id="10567768at2759"/>
<dbReference type="OMA" id="CTYACYC"/>
<keyword evidence="1" id="KW-1133">Transmembrane helix</keyword>
<accession>V7AHP0</accession>
<reference evidence="3" key="1">
    <citation type="journal article" date="2014" name="Nat. Genet.">
        <title>A reference genome for common bean and genome-wide analysis of dual domestications.</title>
        <authorList>
            <person name="Schmutz J."/>
            <person name="McClean P.E."/>
            <person name="Mamidi S."/>
            <person name="Wu G.A."/>
            <person name="Cannon S.B."/>
            <person name="Grimwood J."/>
            <person name="Jenkins J."/>
            <person name="Shu S."/>
            <person name="Song Q."/>
            <person name="Chavarro C."/>
            <person name="Torres-Torres M."/>
            <person name="Geffroy V."/>
            <person name="Moghaddam S.M."/>
            <person name="Gao D."/>
            <person name="Abernathy B."/>
            <person name="Barry K."/>
            <person name="Blair M."/>
            <person name="Brick M.A."/>
            <person name="Chovatia M."/>
            <person name="Gepts P."/>
            <person name="Goodstein D.M."/>
            <person name="Gonzales M."/>
            <person name="Hellsten U."/>
            <person name="Hyten D.L."/>
            <person name="Jia G."/>
            <person name="Kelly J.D."/>
            <person name="Kudrna D."/>
            <person name="Lee R."/>
            <person name="Richard M.M."/>
            <person name="Miklas P.N."/>
            <person name="Osorno J.M."/>
            <person name="Rodrigues J."/>
            <person name="Thareau V."/>
            <person name="Urrea C.A."/>
            <person name="Wang M."/>
            <person name="Yu Y."/>
            <person name="Zhang M."/>
            <person name="Wing R.A."/>
            <person name="Cregan P.B."/>
            <person name="Rokhsar D.S."/>
            <person name="Jackson S.A."/>
        </authorList>
    </citation>
    <scope>NUCLEOTIDE SEQUENCE [LARGE SCALE GENOMIC DNA]</scope>
    <source>
        <strain evidence="3">cv. G19833</strain>
    </source>
</reference>
<feature type="transmembrane region" description="Helical" evidence="1">
    <location>
        <begin position="76"/>
        <end position="94"/>
    </location>
</feature>